<comment type="caution">
    <text evidence="3">The sequence shown here is derived from an EMBL/GenBank/DDBJ whole genome shotgun (WGS) entry which is preliminary data.</text>
</comment>
<dbReference type="Proteomes" id="UP000031516">
    <property type="component" value="Unassembled WGS sequence"/>
</dbReference>
<dbReference type="EMBL" id="CCBQ010000038">
    <property type="protein sequence ID" value="CDO94544.1"/>
    <property type="molecule type" value="Genomic_DNA"/>
</dbReference>
<name>A0A0A8L8M7_9SACH</name>
<feature type="coiled-coil region" evidence="1">
    <location>
        <begin position="445"/>
        <end position="505"/>
    </location>
</feature>
<feature type="coiled-coil region" evidence="1">
    <location>
        <begin position="234"/>
        <end position="327"/>
    </location>
</feature>
<reference evidence="3 4" key="1">
    <citation type="submission" date="2014-03" db="EMBL/GenBank/DDBJ databases">
        <title>The genome of Kluyveromyces dobzhanskii.</title>
        <authorList>
            <person name="Nystedt B."/>
            <person name="Astrom S."/>
        </authorList>
    </citation>
    <scope>NUCLEOTIDE SEQUENCE [LARGE SCALE GENOMIC DNA]</scope>
    <source>
        <strain evidence="3 4">CBS 2104</strain>
    </source>
</reference>
<evidence type="ECO:0000256" key="2">
    <source>
        <dbReference type="SAM" id="MobiDB-lite"/>
    </source>
</evidence>
<protein>
    <submittedName>
        <fullName evidence="3">WGS project CCBQ000000000 data, contig 00017</fullName>
    </submittedName>
</protein>
<dbReference type="AlphaFoldDB" id="A0A0A8L8M7"/>
<sequence length="561" mass="62742">MSNRVIIGGVAVAAAGYYLYERQVQLKQQQNGLVPVSPVVHDQTTFERKGAKTGAKLDDLTSDVRDKVSQYKSEADYKFQDIASQVESKKAGIADWTVEKLNHAKDSVEDSRDRFEENKASLKANVKEYEDKDKPNVVVQRYNDTKEAISTDLGNIKEGFIDDLKSVKTAIVGAGNQVQDSVNDNLNEIQDKGSQALEGAKDTASKAAVSSKRTVNEAAQNAKDTSVSILNWGFNKAEKARAQAINHYDEANKKYQELQQRAEDSKKGLFGKADPELQKQVDQAKAYVADAKQRLDEATKEFSERTAKDFNELADQLHANDEELKRKGFLSWLRGKADTEVEDPDVIASNSVSGWGETAEFLAKEEIDEKVRSKQIGPSEAQKRLDRLRKIKDDGWLTHKSKDEEFLAQKAAKALEGWGETASSIAQEEYEDLVRWRDAGKKRYLESASAAREDAQRTADAAKKTLEDARIELNKHTKHWWQFGAEKNEELQNAAKAKYDDAEKSYQSAVNTVSDWTDKATGKFWSSTDDALHSAKQTAASVHESTQKGIDKAQNYVQEKK</sequence>
<evidence type="ECO:0000256" key="1">
    <source>
        <dbReference type="SAM" id="Coils"/>
    </source>
</evidence>
<accession>A0A0A8L8M7</accession>
<dbReference type="OrthoDB" id="3976380at2759"/>
<dbReference type="Gene3D" id="1.20.120.20">
    <property type="entry name" value="Apolipoprotein"/>
    <property type="match status" value="1"/>
</dbReference>
<dbReference type="SUPFAM" id="SSF58113">
    <property type="entry name" value="Apolipoprotein A-I"/>
    <property type="match status" value="1"/>
</dbReference>
<feature type="region of interest" description="Disordered" evidence="2">
    <location>
        <begin position="536"/>
        <end position="561"/>
    </location>
</feature>
<gene>
    <name evidence="3" type="ORF">KLDO_g2806</name>
</gene>
<keyword evidence="4" id="KW-1185">Reference proteome</keyword>
<organism evidence="3 4">
    <name type="scientific">Kluyveromyces dobzhanskii CBS 2104</name>
    <dbReference type="NCBI Taxonomy" id="1427455"/>
    <lineage>
        <taxon>Eukaryota</taxon>
        <taxon>Fungi</taxon>
        <taxon>Dikarya</taxon>
        <taxon>Ascomycota</taxon>
        <taxon>Saccharomycotina</taxon>
        <taxon>Saccharomycetes</taxon>
        <taxon>Saccharomycetales</taxon>
        <taxon>Saccharomycetaceae</taxon>
        <taxon>Kluyveromyces</taxon>
    </lineage>
</organism>
<proteinExistence type="predicted"/>
<evidence type="ECO:0000313" key="3">
    <source>
        <dbReference type="EMBL" id="CDO94544.1"/>
    </source>
</evidence>
<feature type="coiled-coil region" evidence="1">
    <location>
        <begin position="98"/>
        <end position="132"/>
    </location>
</feature>
<keyword evidence="1" id="KW-0175">Coiled coil</keyword>
<dbReference type="SUPFAM" id="SSF47162">
    <property type="entry name" value="Apolipoprotein"/>
    <property type="match status" value="1"/>
</dbReference>
<evidence type="ECO:0000313" key="4">
    <source>
        <dbReference type="Proteomes" id="UP000031516"/>
    </source>
</evidence>